<dbReference type="PROSITE" id="PS00092">
    <property type="entry name" value="N6_MTASE"/>
    <property type="match status" value="1"/>
</dbReference>
<evidence type="ECO:0000256" key="3">
    <source>
        <dbReference type="ARBA" id="ARBA00022603"/>
    </source>
</evidence>
<dbReference type="Gene3D" id="3.40.50.150">
    <property type="entry name" value="Vaccinia Virus protein VP39"/>
    <property type="match status" value="1"/>
</dbReference>
<dbReference type="AlphaFoldDB" id="A0A923MCA0"/>
<dbReference type="PANTHER" id="PTHR33841:SF5">
    <property type="entry name" value="DNA METHYLASE (MODIFICATION METHYLASE) (METHYLTRANSFERASE)-RELATED"/>
    <property type="match status" value="1"/>
</dbReference>
<evidence type="ECO:0000256" key="4">
    <source>
        <dbReference type="ARBA" id="ARBA00022679"/>
    </source>
</evidence>
<sequence>MQSTADLFQRDERASAIDELHFATAIYTCEPVVDALLDRVSWPCGTRALVDTSCGDGAFLRRALARLLQRHSELDDAELLARIQGWEIHPFAAEQARCTVAAVLGEFGYAPDRARQIARELVRCGDFLTDGPRAPTFDVVIGNPPYSRMLNVPELLRDEYTRLVPEYARADLLHSFMDRSAKVLRPGGELALVTSDRWLGNQGAARLREEVGRFFRLAHVERLDVNSTFYRPKQRRAGSPPRVHPCAVVLKSAEGVPITAAPIYPGIATAAEAPTGRTLGDVCSIRLAPWLGTAGIFLVDAAVAEGLPREHLVPAIDTDDVRDGQLREPTRFAVATTPHARPPQAVLDHLERTMPRMCARGRRASCAWLPPEPFHGFDLSRPSLLVPRIAKNLRPVHIPAGVLPVNHNLSIVRSGEYSLEQIEECLAGALAADWFQLVAPRLENGYRSITTRLLRQLPIA</sequence>
<dbReference type="PANTHER" id="PTHR33841">
    <property type="entry name" value="DNA METHYLTRANSFERASE YEEA-RELATED"/>
    <property type="match status" value="1"/>
</dbReference>
<keyword evidence="3 8" id="KW-0489">Methyltransferase</keyword>
<dbReference type="GO" id="GO:0003676">
    <property type="term" value="F:nucleic acid binding"/>
    <property type="evidence" value="ECO:0007669"/>
    <property type="project" value="InterPro"/>
</dbReference>
<dbReference type="SUPFAM" id="SSF53335">
    <property type="entry name" value="S-adenosyl-L-methionine-dependent methyltransferases"/>
    <property type="match status" value="1"/>
</dbReference>
<feature type="domain" description="Type II methyltransferase M.TaqI-like" evidence="7">
    <location>
        <begin position="135"/>
        <end position="209"/>
    </location>
</feature>
<keyword evidence="5" id="KW-0949">S-adenosyl-L-methionine</keyword>
<comment type="caution">
    <text evidence="8">The sequence shown here is derived from an EMBL/GenBank/DDBJ whole genome shotgun (WGS) entry which is preliminary data.</text>
</comment>
<keyword evidence="4" id="KW-0808">Transferase</keyword>
<dbReference type="PRINTS" id="PR00507">
    <property type="entry name" value="N12N6MTFRASE"/>
</dbReference>
<dbReference type="RefSeq" id="WP_187084022.1">
    <property type="nucleotide sequence ID" value="NZ_JACORU010000011.1"/>
</dbReference>
<comment type="catalytic activity">
    <reaction evidence="6">
        <text>a 2'-deoxyadenosine in DNA + S-adenosyl-L-methionine = an N(6)-methyl-2'-deoxyadenosine in DNA + S-adenosyl-L-homocysteine + H(+)</text>
        <dbReference type="Rhea" id="RHEA:15197"/>
        <dbReference type="Rhea" id="RHEA-COMP:12418"/>
        <dbReference type="Rhea" id="RHEA-COMP:12419"/>
        <dbReference type="ChEBI" id="CHEBI:15378"/>
        <dbReference type="ChEBI" id="CHEBI:57856"/>
        <dbReference type="ChEBI" id="CHEBI:59789"/>
        <dbReference type="ChEBI" id="CHEBI:90615"/>
        <dbReference type="ChEBI" id="CHEBI:90616"/>
        <dbReference type="EC" id="2.1.1.72"/>
    </reaction>
</comment>
<evidence type="ECO:0000259" key="7">
    <source>
        <dbReference type="Pfam" id="PF07669"/>
    </source>
</evidence>
<dbReference type="InterPro" id="IPR002052">
    <property type="entry name" value="DNA_methylase_N6_adenine_CS"/>
</dbReference>
<dbReference type="InterPro" id="IPR029063">
    <property type="entry name" value="SAM-dependent_MTases_sf"/>
</dbReference>
<dbReference type="InterPro" id="IPR050953">
    <property type="entry name" value="N4_N6_ade-DNA_methylase"/>
</dbReference>
<dbReference type="EC" id="2.1.1.72" evidence="2"/>
<dbReference type="GO" id="GO:0006304">
    <property type="term" value="P:DNA modification"/>
    <property type="evidence" value="ECO:0007669"/>
    <property type="project" value="InterPro"/>
</dbReference>
<dbReference type="EMBL" id="JACORU010000011">
    <property type="protein sequence ID" value="MBC5767536.1"/>
    <property type="molecule type" value="Genomic_DNA"/>
</dbReference>
<dbReference type="GO" id="GO:0009007">
    <property type="term" value="F:site-specific DNA-methyltransferase (adenine-specific) activity"/>
    <property type="evidence" value="ECO:0007669"/>
    <property type="project" value="UniProtKB-EC"/>
</dbReference>
<organism evidence="8 9">
    <name type="scientific">Ramlibacter albus</name>
    <dbReference type="NCBI Taxonomy" id="2079448"/>
    <lineage>
        <taxon>Bacteria</taxon>
        <taxon>Pseudomonadati</taxon>
        <taxon>Pseudomonadota</taxon>
        <taxon>Betaproteobacteria</taxon>
        <taxon>Burkholderiales</taxon>
        <taxon>Comamonadaceae</taxon>
        <taxon>Ramlibacter</taxon>
    </lineage>
</organism>
<evidence type="ECO:0000256" key="1">
    <source>
        <dbReference type="ARBA" id="ARBA00006594"/>
    </source>
</evidence>
<evidence type="ECO:0000256" key="2">
    <source>
        <dbReference type="ARBA" id="ARBA00011900"/>
    </source>
</evidence>
<comment type="similarity">
    <text evidence="1">Belongs to the N(4)/N(6)-methyltransferase family.</text>
</comment>
<evidence type="ECO:0000256" key="6">
    <source>
        <dbReference type="ARBA" id="ARBA00047942"/>
    </source>
</evidence>
<evidence type="ECO:0000256" key="5">
    <source>
        <dbReference type="ARBA" id="ARBA00022691"/>
    </source>
</evidence>
<reference evidence="8" key="1">
    <citation type="submission" date="2020-08" db="EMBL/GenBank/DDBJ databases">
        <title>Ramlibacter sp. GTP1 16S ribosomal RNA gene genome sequencing and assembly.</title>
        <authorList>
            <person name="Kang M."/>
        </authorList>
    </citation>
    <scope>NUCLEOTIDE SEQUENCE</scope>
    <source>
        <strain evidence="8">GTP1</strain>
    </source>
</reference>
<evidence type="ECO:0000313" key="9">
    <source>
        <dbReference type="Proteomes" id="UP000596827"/>
    </source>
</evidence>
<evidence type="ECO:0000313" key="8">
    <source>
        <dbReference type="EMBL" id="MBC5767536.1"/>
    </source>
</evidence>
<dbReference type="GO" id="GO:0032259">
    <property type="term" value="P:methylation"/>
    <property type="evidence" value="ECO:0007669"/>
    <property type="project" value="UniProtKB-KW"/>
</dbReference>
<dbReference type="InterPro" id="IPR011639">
    <property type="entry name" value="MethylTrfase_TaqI-like_dom"/>
</dbReference>
<gene>
    <name evidence="8" type="ORF">H8R02_23935</name>
</gene>
<dbReference type="Pfam" id="PF07669">
    <property type="entry name" value="Eco57I"/>
    <property type="match status" value="1"/>
</dbReference>
<dbReference type="Proteomes" id="UP000596827">
    <property type="component" value="Unassembled WGS sequence"/>
</dbReference>
<accession>A0A923MCA0</accession>
<protein>
    <recommendedName>
        <fullName evidence="2">site-specific DNA-methyltransferase (adenine-specific)</fullName>
        <ecNumber evidence="2">2.1.1.72</ecNumber>
    </recommendedName>
</protein>
<name>A0A923MCA0_9BURK</name>
<keyword evidence="9" id="KW-1185">Reference proteome</keyword>
<proteinExistence type="inferred from homology"/>